<dbReference type="Pfam" id="PF00596">
    <property type="entry name" value="Aldolase_II"/>
    <property type="match status" value="1"/>
</dbReference>
<evidence type="ECO:0000313" key="4">
    <source>
        <dbReference type="EMBL" id="AXK83719.1"/>
    </source>
</evidence>
<reference evidence="4 5" key="1">
    <citation type="submission" date="2018-07" db="EMBL/GenBank/DDBJ databases">
        <authorList>
            <person name="Quirk P.G."/>
            <person name="Krulwich T.A."/>
        </authorList>
    </citation>
    <scope>NUCLEOTIDE SEQUENCE [LARGE SCALE GENOMIC DNA]</scope>
    <source>
        <strain evidence="4 5">CC-BB4</strain>
    </source>
</reference>
<proteinExistence type="inferred from homology"/>
<dbReference type="GO" id="GO:0051015">
    <property type="term" value="F:actin filament binding"/>
    <property type="evidence" value="ECO:0007669"/>
    <property type="project" value="TreeGrafter"/>
</dbReference>
<dbReference type="EMBL" id="CP031417">
    <property type="protein sequence ID" value="AXK83719.1"/>
    <property type="molecule type" value="Genomic_DNA"/>
</dbReference>
<dbReference type="Gene3D" id="3.40.225.10">
    <property type="entry name" value="Class II aldolase/adducin N-terminal domain"/>
    <property type="match status" value="1"/>
</dbReference>
<feature type="region of interest" description="Disordered" evidence="2">
    <location>
        <begin position="290"/>
        <end position="317"/>
    </location>
</feature>
<accession>A0A346A3H2</accession>
<evidence type="ECO:0000259" key="3">
    <source>
        <dbReference type="SMART" id="SM01007"/>
    </source>
</evidence>
<feature type="compositionally biased region" description="Low complexity" evidence="2">
    <location>
        <begin position="292"/>
        <end position="310"/>
    </location>
</feature>
<keyword evidence="5" id="KW-1185">Reference proteome</keyword>
<dbReference type="Proteomes" id="UP000254889">
    <property type="component" value="Chromosome"/>
</dbReference>
<dbReference type="OrthoDB" id="5291399at2"/>
<comment type="similarity">
    <text evidence="1">Belongs to the aldolase class II family.</text>
</comment>
<dbReference type="InterPro" id="IPR051017">
    <property type="entry name" value="Aldolase-II_Adducin_sf"/>
</dbReference>
<evidence type="ECO:0000256" key="1">
    <source>
        <dbReference type="ARBA" id="ARBA00037961"/>
    </source>
</evidence>
<name>A0A346A3H2_9HYPH</name>
<feature type="domain" description="Class II aldolase/adducin N-terminal" evidence="3">
    <location>
        <begin position="59"/>
        <end position="243"/>
    </location>
</feature>
<evidence type="ECO:0000313" key="5">
    <source>
        <dbReference type="Proteomes" id="UP000254889"/>
    </source>
</evidence>
<dbReference type="GO" id="GO:0005856">
    <property type="term" value="C:cytoskeleton"/>
    <property type="evidence" value="ECO:0007669"/>
    <property type="project" value="TreeGrafter"/>
</dbReference>
<dbReference type="PANTHER" id="PTHR10672">
    <property type="entry name" value="ADDUCIN"/>
    <property type="match status" value="1"/>
</dbReference>
<evidence type="ECO:0000256" key="2">
    <source>
        <dbReference type="SAM" id="MobiDB-lite"/>
    </source>
</evidence>
<dbReference type="SMART" id="SM01007">
    <property type="entry name" value="Aldolase_II"/>
    <property type="match status" value="1"/>
</dbReference>
<organism evidence="4 5">
    <name type="scientific">Pseudolabrys taiwanensis</name>
    <dbReference type="NCBI Taxonomy" id="331696"/>
    <lineage>
        <taxon>Bacteria</taxon>
        <taxon>Pseudomonadati</taxon>
        <taxon>Pseudomonadota</taxon>
        <taxon>Alphaproteobacteria</taxon>
        <taxon>Hyphomicrobiales</taxon>
        <taxon>Xanthobacteraceae</taxon>
        <taxon>Pseudolabrys</taxon>
    </lineage>
</organism>
<dbReference type="InterPro" id="IPR036409">
    <property type="entry name" value="Aldolase_II/adducin_N_sf"/>
</dbReference>
<dbReference type="SUPFAM" id="SSF53639">
    <property type="entry name" value="AraD/HMP-PK domain-like"/>
    <property type="match status" value="1"/>
</dbReference>
<dbReference type="PANTHER" id="PTHR10672:SF39">
    <property type="entry name" value="CLASS II ALDOLASE_ADDUCIN N-TERMINAL DOMAIN-CONTAINING PROTEIN"/>
    <property type="match status" value="1"/>
</dbReference>
<gene>
    <name evidence="4" type="ORF">DW352_26235</name>
</gene>
<protein>
    <submittedName>
        <fullName evidence="4">Class II aldolase/adducin family protein</fullName>
    </submittedName>
</protein>
<dbReference type="AlphaFoldDB" id="A0A346A3H2"/>
<sequence>MIAAGGALCCCTANRGGGASEGLNGSTGGSNGRLASTVYCHFYQEEENIVAPSLAEALRELALANRIVANEGVLDAFGHVSMRHPDNPNRYFLSRSRAPQLVRPEDLIEYDLDSQPIKPPSVSQYSERVIHGEIYKARPDVMSVCHHHSPAFMPLLATRTDYMPVFHLGAVGGIKPPYWDQHDEFGDTNMLVVKPEEGASLARALGQHWMVLMNRHGVTAVGTTVGDCVFRTIYSDRNAAYQVQSMTIGDRIDTLSPGETEISSKIGTSTTGLARAWEYWSMRVENAGGGLPPAKAAARAKPAAKKAAPVKSKKKRR</sequence>
<dbReference type="KEGG" id="ptaw:DW352_26235"/>
<dbReference type="InterPro" id="IPR001303">
    <property type="entry name" value="Aldolase_II/adducin_N"/>
</dbReference>